<organism evidence="2 3">
    <name type="scientific">Paenibacillus methanolicus</name>
    <dbReference type="NCBI Taxonomy" id="582686"/>
    <lineage>
        <taxon>Bacteria</taxon>
        <taxon>Bacillati</taxon>
        <taxon>Bacillota</taxon>
        <taxon>Bacilli</taxon>
        <taxon>Bacillales</taxon>
        <taxon>Paenibacillaceae</taxon>
        <taxon>Paenibacillus</taxon>
    </lineage>
</organism>
<keyword evidence="2" id="KW-0808">Transferase</keyword>
<keyword evidence="3" id="KW-1185">Reference proteome</keyword>
<dbReference type="EMBL" id="VNHS01000006">
    <property type="protein sequence ID" value="TYP74062.1"/>
    <property type="molecule type" value="Genomic_DNA"/>
</dbReference>
<evidence type="ECO:0000313" key="3">
    <source>
        <dbReference type="Proteomes" id="UP000323257"/>
    </source>
</evidence>
<dbReference type="Gene3D" id="3.40.630.30">
    <property type="match status" value="1"/>
</dbReference>
<dbReference type="InterPro" id="IPR016181">
    <property type="entry name" value="Acyl_CoA_acyltransferase"/>
</dbReference>
<name>A0A5S5C6G1_9BACL</name>
<protein>
    <submittedName>
        <fullName evidence="2">Acetyltransferase (GNAT) family protein</fullName>
    </submittedName>
</protein>
<reference evidence="2 3" key="1">
    <citation type="submission" date="2019-07" db="EMBL/GenBank/DDBJ databases">
        <title>Genomic Encyclopedia of Type Strains, Phase III (KMG-III): the genomes of soil and plant-associated and newly described type strains.</title>
        <authorList>
            <person name="Whitman W."/>
        </authorList>
    </citation>
    <scope>NUCLEOTIDE SEQUENCE [LARGE SCALE GENOMIC DNA]</scope>
    <source>
        <strain evidence="2 3">BL24</strain>
    </source>
</reference>
<dbReference type="AlphaFoldDB" id="A0A5S5C6G1"/>
<accession>A0A5S5C6G1</accession>
<dbReference type="SUPFAM" id="SSF55729">
    <property type="entry name" value="Acyl-CoA N-acyltransferases (Nat)"/>
    <property type="match status" value="1"/>
</dbReference>
<evidence type="ECO:0000259" key="1">
    <source>
        <dbReference type="Pfam" id="PF00583"/>
    </source>
</evidence>
<gene>
    <name evidence="2" type="ORF">BCM02_106343</name>
</gene>
<comment type="caution">
    <text evidence="2">The sequence shown here is derived from an EMBL/GenBank/DDBJ whole genome shotgun (WGS) entry which is preliminary data.</text>
</comment>
<dbReference type="GO" id="GO:0016747">
    <property type="term" value="F:acyltransferase activity, transferring groups other than amino-acyl groups"/>
    <property type="evidence" value="ECO:0007669"/>
    <property type="project" value="InterPro"/>
</dbReference>
<dbReference type="RefSeq" id="WP_246183442.1">
    <property type="nucleotide sequence ID" value="NZ_VNHS01000006.1"/>
</dbReference>
<feature type="domain" description="N-acetyltransferase" evidence="1">
    <location>
        <begin position="121"/>
        <end position="187"/>
    </location>
</feature>
<proteinExistence type="predicted"/>
<evidence type="ECO:0000313" key="2">
    <source>
        <dbReference type="EMBL" id="TYP74062.1"/>
    </source>
</evidence>
<dbReference type="InterPro" id="IPR000182">
    <property type="entry name" value="GNAT_dom"/>
</dbReference>
<dbReference type="Pfam" id="PF00583">
    <property type="entry name" value="Acetyltransf_1"/>
    <property type="match status" value="1"/>
</dbReference>
<dbReference type="Proteomes" id="UP000323257">
    <property type="component" value="Unassembled WGS sequence"/>
</dbReference>
<sequence length="211" mass="22788">MPVFTFERLTDRDREAFISLMRAAFDEDPLFETLFGSSGSRGRLANDHLLPAFAFRQGLARRSELWGCYREGALVGAYAMEASNHVGLSAAVTVAQTIARAAVLSLRLPIRATVLLNRYMRHSRKLAPSVPHHYLLMIGVAPGAQGAGIGSALPAHAAERSAFCARSRGVALDTEQSANEAWYQARGYAKTGESQLGGLRVIGMFYASADG</sequence>